<reference evidence="2" key="1">
    <citation type="journal article" date="2023" name="Genome Biol. Evol.">
        <title>Long-read-based Genome Assembly of Drosophila gunungcola Reveals Fewer Chemosensory Genes in Flower-breeding Species.</title>
        <authorList>
            <person name="Negi A."/>
            <person name="Liao B.Y."/>
            <person name="Yeh S.D."/>
        </authorList>
    </citation>
    <scope>NUCLEOTIDE SEQUENCE</scope>
    <source>
        <strain evidence="2">Sukarami</strain>
    </source>
</reference>
<keyword evidence="3" id="KW-1185">Reference proteome</keyword>
<keyword evidence="1" id="KW-0732">Signal</keyword>
<evidence type="ECO:0000313" key="3">
    <source>
        <dbReference type="Proteomes" id="UP001059596"/>
    </source>
</evidence>
<dbReference type="Proteomes" id="UP001059596">
    <property type="component" value="Unassembled WGS sequence"/>
</dbReference>
<dbReference type="OrthoDB" id="7979834at2759"/>
<name>A0A9Q0BRM9_9MUSC</name>
<evidence type="ECO:0000256" key="1">
    <source>
        <dbReference type="SAM" id="SignalP"/>
    </source>
</evidence>
<gene>
    <name evidence="2" type="ORF">M5D96_003514</name>
</gene>
<protein>
    <submittedName>
        <fullName evidence="2">Uncharacterized protein</fullName>
    </submittedName>
</protein>
<comment type="caution">
    <text evidence="2">The sequence shown here is derived from an EMBL/GenBank/DDBJ whole genome shotgun (WGS) entry which is preliminary data.</text>
</comment>
<accession>A0A9Q0BRM9</accession>
<dbReference type="PANTHER" id="PTHR21721">
    <property type="entry name" value="GH09876P-RELATED"/>
    <property type="match status" value="1"/>
</dbReference>
<feature type="chain" id="PRO_5040486369" evidence="1">
    <location>
        <begin position="25"/>
        <end position="428"/>
    </location>
</feature>
<evidence type="ECO:0000313" key="2">
    <source>
        <dbReference type="EMBL" id="KAI8042212.1"/>
    </source>
</evidence>
<dbReference type="EMBL" id="JAMKOV010000002">
    <property type="protein sequence ID" value="KAI8042212.1"/>
    <property type="molecule type" value="Genomic_DNA"/>
</dbReference>
<proteinExistence type="predicted"/>
<dbReference type="AlphaFoldDB" id="A0A9Q0BRM9"/>
<feature type="signal peptide" evidence="1">
    <location>
        <begin position="1"/>
        <end position="24"/>
    </location>
</feature>
<sequence>MRGYNLCVVLITALVLGQLDSTLAKLCLSCTSTAADANCLLNPNADGIATVECTGDCYTSTDGNGNLTRGCWDNQTACSGPSCSSCNTDKCNSNLLCQQCLGEAECAQTNVTDVKYNTVCSDGQFCVNRVNDGNSSVSRQCGTACAAGEAATTCSSCQTALCNAGLFPSTRQQCYNCTGTGCDAVAPSMIVGCSQTDAKCFTTGTSATNMTRGCTSATTEIKCAADSTDPSCLICDSGLCNTLTYQRDAGSCMVCDSCSEAQDATKATPCSQALYNQTIGCYTITTGSTVKRGCLNSLETECTAANSCTSCPTTGCNVAAEAFKCIACISNEINGCWDAIAPAKDSVVDCPSEVCYNGVWNGLAVRDCFSSASPLMQYQCNAAIEPYQCKTCKTSLCNDIKLNGASSLSQVGVVGLLMALLLALRSAL</sequence>
<organism evidence="2 3">
    <name type="scientific">Drosophila gunungcola</name>
    <name type="common">fruit fly</name>
    <dbReference type="NCBI Taxonomy" id="103775"/>
    <lineage>
        <taxon>Eukaryota</taxon>
        <taxon>Metazoa</taxon>
        <taxon>Ecdysozoa</taxon>
        <taxon>Arthropoda</taxon>
        <taxon>Hexapoda</taxon>
        <taxon>Insecta</taxon>
        <taxon>Pterygota</taxon>
        <taxon>Neoptera</taxon>
        <taxon>Endopterygota</taxon>
        <taxon>Diptera</taxon>
        <taxon>Brachycera</taxon>
        <taxon>Muscomorpha</taxon>
        <taxon>Ephydroidea</taxon>
        <taxon>Drosophilidae</taxon>
        <taxon>Drosophila</taxon>
        <taxon>Sophophora</taxon>
    </lineage>
</organism>